<dbReference type="Pfam" id="PF13936">
    <property type="entry name" value="HTH_38"/>
    <property type="match status" value="1"/>
</dbReference>
<organism evidence="2 3">
    <name type="scientific">Blastococcus xanthinilyticus</name>
    <dbReference type="NCBI Taxonomy" id="1564164"/>
    <lineage>
        <taxon>Bacteria</taxon>
        <taxon>Bacillati</taxon>
        <taxon>Actinomycetota</taxon>
        <taxon>Actinomycetes</taxon>
        <taxon>Geodermatophilales</taxon>
        <taxon>Geodermatophilaceae</taxon>
        <taxon>Blastococcus</taxon>
    </lineage>
</organism>
<dbReference type="EMBL" id="VNHW01000020">
    <property type="protein sequence ID" value="TYP82056.1"/>
    <property type="molecule type" value="Genomic_DNA"/>
</dbReference>
<protein>
    <submittedName>
        <fullName evidence="2">Helix-turn-helix protein</fullName>
    </submittedName>
</protein>
<dbReference type="GO" id="GO:0004519">
    <property type="term" value="F:endonuclease activity"/>
    <property type="evidence" value="ECO:0007669"/>
    <property type="project" value="InterPro"/>
</dbReference>
<sequence>MLHRCDNPPCCNPQHLYAGTPAQNTDDMVSRGRQVAPRSLANGRAKLSDADVAAIREAHAAGESCKAIGRRLDLHPSYVGRLVRRVRRTDLPIIATEEPPTP</sequence>
<keyword evidence="3" id="KW-1185">Reference proteome</keyword>
<gene>
    <name evidence="2" type="ORF">BD833_12040</name>
</gene>
<evidence type="ECO:0000259" key="1">
    <source>
        <dbReference type="Pfam" id="PF13936"/>
    </source>
</evidence>
<dbReference type="Gene3D" id="3.90.75.10">
    <property type="entry name" value="Homing Intron 3 (I-ppo) Encoded Endonuclease, Chain A"/>
    <property type="match status" value="1"/>
</dbReference>
<dbReference type="AlphaFoldDB" id="A0A5S5CQY0"/>
<name>A0A5S5CQY0_9ACTN</name>
<dbReference type="InterPro" id="IPR044930">
    <property type="entry name" value="Homing_endonuclease_His-Me"/>
</dbReference>
<evidence type="ECO:0000313" key="3">
    <source>
        <dbReference type="Proteomes" id="UP000322499"/>
    </source>
</evidence>
<evidence type="ECO:0000313" key="2">
    <source>
        <dbReference type="EMBL" id="TYP82056.1"/>
    </source>
</evidence>
<accession>A0A5S5CQY0</accession>
<dbReference type="Proteomes" id="UP000322499">
    <property type="component" value="Unassembled WGS sequence"/>
</dbReference>
<feature type="domain" description="Transposase IS30-like HTH" evidence="1">
    <location>
        <begin position="46"/>
        <end position="85"/>
    </location>
</feature>
<proteinExistence type="predicted"/>
<comment type="caution">
    <text evidence="2">The sequence shown here is derived from an EMBL/GenBank/DDBJ whole genome shotgun (WGS) entry which is preliminary data.</text>
</comment>
<dbReference type="SUPFAM" id="SSF54060">
    <property type="entry name" value="His-Me finger endonucleases"/>
    <property type="match status" value="1"/>
</dbReference>
<dbReference type="InterPro" id="IPR025246">
    <property type="entry name" value="IS30-like_HTH"/>
</dbReference>
<reference evidence="2 3" key="1">
    <citation type="submission" date="2019-07" db="EMBL/GenBank/DDBJ databases">
        <title>Genomic Encyclopedia of Archaeal and Bacterial Type Strains, Phase II (KMG-II): from individual species to whole genera.</title>
        <authorList>
            <person name="Goeker M."/>
        </authorList>
    </citation>
    <scope>NUCLEOTIDE SEQUENCE [LARGE SCALE GENOMIC DNA]</scope>
    <source>
        <strain evidence="2 3">DSM 46842</strain>
    </source>
</reference>
<dbReference type="InterPro" id="IPR044925">
    <property type="entry name" value="His-Me_finger_sf"/>
</dbReference>